<name>A0A285KSU8_9NOCA</name>
<dbReference type="Pfam" id="PF14517">
    <property type="entry name" value="Tachylectin"/>
    <property type="match status" value="1"/>
</dbReference>
<dbReference type="Proteomes" id="UP000219565">
    <property type="component" value="Unassembled WGS sequence"/>
</dbReference>
<reference evidence="2 3" key="1">
    <citation type="submission" date="2017-09" db="EMBL/GenBank/DDBJ databases">
        <authorList>
            <person name="Ehlers B."/>
            <person name="Leendertz F.H."/>
        </authorList>
    </citation>
    <scope>NUCLEOTIDE SEQUENCE [LARGE SCALE GENOMIC DNA]</scope>
    <source>
        <strain evidence="2 3">DSM 45537</strain>
    </source>
</reference>
<dbReference type="OrthoDB" id="505641at2"/>
<keyword evidence="3" id="KW-1185">Reference proteome</keyword>
<dbReference type="Gene3D" id="2.20.25.650">
    <property type="entry name" value="Tachylectin-2-like"/>
    <property type="match status" value="1"/>
</dbReference>
<dbReference type="EMBL" id="OBEG01000001">
    <property type="protein sequence ID" value="SNY75699.1"/>
    <property type="molecule type" value="Genomic_DNA"/>
</dbReference>
<accession>A0A285KSU8</accession>
<dbReference type="RefSeq" id="WP_097243496.1">
    <property type="nucleotide sequence ID" value="NZ_OBEG01000001.1"/>
</dbReference>
<gene>
    <name evidence="2" type="ORF">SAMN04244553_0542</name>
</gene>
<evidence type="ECO:0000313" key="2">
    <source>
        <dbReference type="EMBL" id="SNY75699.1"/>
    </source>
</evidence>
<organism evidence="2 3">
    <name type="scientific">Nocardia amikacinitolerans</name>
    <dbReference type="NCBI Taxonomy" id="756689"/>
    <lineage>
        <taxon>Bacteria</taxon>
        <taxon>Bacillati</taxon>
        <taxon>Actinomycetota</taxon>
        <taxon>Actinomycetes</taxon>
        <taxon>Mycobacteriales</taxon>
        <taxon>Nocardiaceae</taxon>
        <taxon>Nocardia</taxon>
    </lineage>
</organism>
<dbReference type="AlphaFoldDB" id="A0A285KSU8"/>
<evidence type="ECO:0000313" key="3">
    <source>
        <dbReference type="Proteomes" id="UP000219565"/>
    </source>
</evidence>
<sequence length="274" mass="29112">MSDIGQIFYWVKPDGRLQWARHDGVSDGTNAWTGLGGGVTVGSGWDAYSSVFCGGAQGIIYAVTPAGDLHWYSHEGFEDGTATWTAGDGGRLVGSGWNAYAQVFAGGTRVVAGQPNGFVIYGITPEGDLYWHRHDGWTDGSPSWTGGAGGRRVGAGWGVYPKVFSIGRGVIYGITADGEMDWYRHDGWIDGSPTWTASAGGRRVGSGWDAYRRVFGSYDGSGQIYRIDGNDDLEWYRHDGWQTGEPSWTAGGGGGKVGGGFRDAVFPGAMIGPS</sequence>
<dbReference type="STRING" id="1379680.GCA_001612615_00492"/>
<evidence type="ECO:0000259" key="1">
    <source>
        <dbReference type="Pfam" id="PF14517"/>
    </source>
</evidence>
<protein>
    <submittedName>
        <fullName evidence="2">Tachylectin</fullName>
    </submittedName>
</protein>
<dbReference type="Gene3D" id="2.115.10.10">
    <property type="entry name" value="Tachylectin 2"/>
    <property type="match status" value="2"/>
</dbReference>
<dbReference type="InterPro" id="IPR023294">
    <property type="entry name" value="Tachylectin2"/>
</dbReference>
<feature type="domain" description="Tachylectin 2" evidence="1">
    <location>
        <begin position="7"/>
        <end position="197"/>
    </location>
</feature>
<proteinExistence type="predicted"/>